<evidence type="ECO:0000259" key="6">
    <source>
        <dbReference type="Pfam" id="PF01229"/>
    </source>
</evidence>
<evidence type="ECO:0000256" key="5">
    <source>
        <dbReference type="SAM" id="MobiDB-lite"/>
    </source>
</evidence>
<dbReference type="SUPFAM" id="SSF51445">
    <property type="entry name" value="(Trans)glycosidases"/>
    <property type="match status" value="1"/>
</dbReference>
<keyword evidence="2 7" id="KW-0378">Hydrolase</keyword>
<dbReference type="PANTHER" id="PTHR12631:SF10">
    <property type="entry name" value="BETA-XYLOSIDASE-LIKE PROTEIN-RELATED"/>
    <property type="match status" value="1"/>
</dbReference>
<evidence type="ECO:0000256" key="1">
    <source>
        <dbReference type="ARBA" id="ARBA00008875"/>
    </source>
</evidence>
<evidence type="ECO:0000256" key="4">
    <source>
        <dbReference type="PIRSR" id="PIRSR600514-1"/>
    </source>
</evidence>
<reference evidence="7 8" key="1">
    <citation type="submission" date="2020-07" db="EMBL/GenBank/DDBJ databases">
        <title>Sequencing the genomes of 1000 actinobacteria strains.</title>
        <authorList>
            <person name="Klenk H.-P."/>
        </authorList>
    </citation>
    <scope>NUCLEOTIDE SEQUENCE [LARGE SCALE GENOMIC DNA]</scope>
    <source>
        <strain evidence="7 8">DSM 22083</strain>
    </source>
</reference>
<feature type="region of interest" description="Disordered" evidence="5">
    <location>
        <begin position="1"/>
        <end position="29"/>
    </location>
</feature>
<dbReference type="InterPro" id="IPR017853">
    <property type="entry name" value="GH"/>
</dbReference>
<comment type="caution">
    <text evidence="7">The sequence shown here is derived from an EMBL/GenBank/DDBJ whole genome shotgun (WGS) entry which is preliminary data.</text>
</comment>
<protein>
    <submittedName>
        <fullName evidence="7">Xylan 1,4-beta-xylosidase</fullName>
        <ecNumber evidence="7">3.2.1.37</ecNumber>
    </submittedName>
</protein>
<dbReference type="GO" id="GO:0009044">
    <property type="term" value="F:xylan 1,4-beta-xylosidase activity"/>
    <property type="evidence" value="ECO:0007669"/>
    <property type="project" value="UniProtKB-EC"/>
</dbReference>
<dbReference type="PANTHER" id="PTHR12631">
    <property type="entry name" value="ALPHA-L-IDURONIDASE"/>
    <property type="match status" value="1"/>
</dbReference>
<dbReference type="InterPro" id="IPR000514">
    <property type="entry name" value="Glyco_hydro_39"/>
</dbReference>
<proteinExistence type="inferred from homology"/>
<dbReference type="EMBL" id="JACCBU010000001">
    <property type="protein sequence ID" value="NYE72691.1"/>
    <property type="molecule type" value="Genomic_DNA"/>
</dbReference>
<sequence length="573" mass="64012">MSTETQNPHVSRRARSPFPPAAPSDPDAPHVDQALVEIDAAADLGPIEPVWRSIGYDEFNWTYTRTGKRLLRTFGEISGDSYHVRPHYVFCSGSGFGIPHWSSGNVYHEDEQGNPYYDFTLVDQAYDAIVGAGHHVLVELGFTPRDLVPDVEFTVPSSPTLYGAYEAGAWRFPPRDYERWGGLVEAHARHCAERYGMDEVSQWLWELWNEPDIFYWGGTVQQYNELYTVTARAVRAAIPGAKVGGPSVTSGGLEFLKEFLDYTSSRGEPLDFISYHTKGCHFPTRDYRPIGAPATEQASPSSTKMLYDIVRCNRIIADYPEYRELEILVDECDAAVPAHFGRYDNANYEFQNTEYYPVFQAKLFKKILDLNAAGPVSVNQATSWSFYFEAERWFEGTRSFLTADGTEKPLLNAYRMFGRLGGRRIAARSDRAWSIEALDDPDGSSMPEEVDALATTDADGTLAILVWRHTDDQYQRAEAETTVRLALSGLDRTAYRLTHFRIDHDHSNAHTVWTSLGAPFDPGPDEIAKIQARQGLEELEPARALAADASGTLSIEVTLPLPAVSLLILTPGG</sequence>
<dbReference type="SUPFAM" id="SSF51011">
    <property type="entry name" value="Glycosyl hydrolase domain"/>
    <property type="match status" value="1"/>
</dbReference>
<dbReference type="Proteomes" id="UP000569914">
    <property type="component" value="Unassembled WGS sequence"/>
</dbReference>
<evidence type="ECO:0000313" key="8">
    <source>
        <dbReference type="Proteomes" id="UP000569914"/>
    </source>
</evidence>
<evidence type="ECO:0000256" key="2">
    <source>
        <dbReference type="ARBA" id="ARBA00022801"/>
    </source>
</evidence>
<dbReference type="InterPro" id="IPR049166">
    <property type="entry name" value="GH39_cat"/>
</dbReference>
<feature type="active site" description="Proton donor" evidence="4">
    <location>
        <position position="210"/>
    </location>
</feature>
<dbReference type="GO" id="GO:0005975">
    <property type="term" value="P:carbohydrate metabolic process"/>
    <property type="evidence" value="ECO:0007669"/>
    <property type="project" value="InterPro"/>
</dbReference>
<keyword evidence="8" id="KW-1185">Reference proteome</keyword>
<organism evidence="7 8">
    <name type="scientific">Microlunatus parietis</name>
    <dbReference type="NCBI Taxonomy" id="682979"/>
    <lineage>
        <taxon>Bacteria</taxon>
        <taxon>Bacillati</taxon>
        <taxon>Actinomycetota</taxon>
        <taxon>Actinomycetes</taxon>
        <taxon>Propionibacteriales</taxon>
        <taxon>Propionibacteriaceae</taxon>
        <taxon>Microlunatus</taxon>
    </lineage>
</organism>
<dbReference type="EC" id="3.2.1.37" evidence="7"/>
<gene>
    <name evidence="7" type="ORF">BKA15_004020</name>
</gene>
<evidence type="ECO:0000313" key="7">
    <source>
        <dbReference type="EMBL" id="NYE72691.1"/>
    </source>
</evidence>
<dbReference type="RefSeq" id="WP_179753670.1">
    <property type="nucleotide sequence ID" value="NZ_JACCBU010000001.1"/>
</dbReference>
<name>A0A7Y9LE51_9ACTN</name>
<evidence type="ECO:0000256" key="3">
    <source>
        <dbReference type="ARBA" id="ARBA00023295"/>
    </source>
</evidence>
<dbReference type="Gene3D" id="2.60.40.1500">
    <property type="entry name" value="Glycosyl hydrolase domain, family 39"/>
    <property type="match status" value="1"/>
</dbReference>
<dbReference type="Gene3D" id="3.20.20.80">
    <property type="entry name" value="Glycosidases"/>
    <property type="match status" value="1"/>
</dbReference>
<dbReference type="Pfam" id="PF01229">
    <property type="entry name" value="Glyco_hydro_39"/>
    <property type="match status" value="1"/>
</dbReference>
<keyword evidence="3 7" id="KW-0326">Glycosidase</keyword>
<feature type="domain" description="Glycosyl hydrolases family 39 N-terminal catalytic" evidence="6">
    <location>
        <begin position="35"/>
        <end position="532"/>
    </location>
</feature>
<dbReference type="PRINTS" id="PR00745">
    <property type="entry name" value="GLHYDRLASE39"/>
</dbReference>
<accession>A0A7Y9LE51</accession>
<dbReference type="InterPro" id="IPR051923">
    <property type="entry name" value="Glycosyl_Hydrolase_39"/>
</dbReference>
<dbReference type="AlphaFoldDB" id="A0A7Y9LE51"/>
<comment type="similarity">
    <text evidence="1">Belongs to the glycosyl hydrolase 39 family.</text>
</comment>